<organism evidence="2 3">
    <name type="scientific">Candidatus Faecivivens stercoravium</name>
    <dbReference type="NCBI Taxonomy" id="2840803"/>
    <lineage>
        <taxon>Bacteria</taxon>
        <taxon>Bacillati</taxon>
        <taxon>Bacillota</taxon>
        <taxon>Clostridia</taxon>
        <taxon>Eubacteriales</taxon>
        <taxon>Oscillospiraceae</taxon>
        <taxon>Oscillospiraceae incertae sedis</taxon>
        <taxon>Candidatus Faecivivens</taxon>
    </lineage>
</organism>
<gene>
    <name evidence="2" type="ORF">IAB37_02005</name>
</gene>
<proteinExistence type="predicted"/>
<dbReference type="AlphaFoldDB" id="A0A9D1J442"/>
<evidence type="ECO:0000313" key="3">
    <source>
        <dbReference type="Proteomes" id="UP000824241"/>
    </source>
</evidence>
<dbReference type="GO" id="GO:0003677">
    <property type="term" value="F:DNA binding"/>
    <property type="evidence" value="ECO:0007669"/>
    <property type="project" value="InterPro"/>
</dbReference>
<feature type="domain" description="Primosomal protein N' 3' DNA-binding" evidence="1">
    <location>
        <begin position="12"/>
        <end position="73"/>
    </location>
</feature>
<dbReference type="Proteomes" id="UP000824241">
    <property type="component" value="Unassembled WGS sequence"/>
</dbReference>
<reference evidence="2" key="2">
    <citation type="journal article" date="2021" name="PeerJ">
        <title>Extensive microbial diversity within the chicken gut microbiome revealed by metagenomics and culture.</title>
        <authorList>
            <person name="Gilroy R."/>
            <person name="Ravi A."/>
            <person name="Getino M."/>
            <person name="Pursley I."/>
            <person name="Horton D.L."/>
            <person name="Alikhan N.F."/>
            <person name="Baker D."/>
            <person name="Gharbi K."/>
            <person name="Hall N."/>
            <person name="Watson M."/>
            <person name="Adriaenssens E.M."/>
            <person name="Foster-Nyarko E."/>
            <person name="Jarju S."/>
            <person name="Secka A."/>
            <person name="Antonio M."/>
            <person name="Oren A."/>
            <person name="Chaudhuri R.R."/>
            <person name="La Ragione R."/>
            <person name="Hildebrand F."/>
            <person name="Pallen M.J."/>
        </authorList>
    </citation>
    <scope>NUCLEOTIDE SEQUENCE</scope>
    <source>
        <strain evidence="2">CHK189-12415</strain>
    </source>
</reference>
<sequence>MAAVAKIAVEKTAFTFDKLFSYAVPDKFLPAVRRGVRVLVPFGRGNRLVQGMVFSVEAENAGHLKEVVSVLDPE</sequence>
<dbReference type="EMBL" id="DVHA01000068">
    <property type="protein sequence ID" value="HIR60336.1"/>
    <property type="molecule type" value="Genomic_DNA"/>
</dbReference>
<comment type="caution">
    <text evidence="2">The sequence shown here is derived from an EMBL/GenBank/DDBJ whole genome shotgun (WGS) entry which is preliminary data.</text>
</comment>
<dbReference type="Gene3D" id="3.40.1440.60">
    <property type="entry name" value="PriA, 3(prime) DNA-binding domain"/>
    <property type="match status" value="1"/>
</dbReference>
<dbReference type="InterPro" id="IPR041222">
    <property type="entry name" value="PriA_3primeBD"/>
</dbReference>
<feature type="non-terminal residue" evidence="2">
    <location>
        <position position="74"/>
    </location>
</feature>
<accession>A0A9D1J442</accession>
<evidence type="ECO:0000259" key="1">
    <source>
        <dbReference type="Pfam" id="PF17764"/>
    </source>
</evidence>
<dbReference type="InterPro" id="IPR042115">
    <property type="entry name" value="PriA_3primeBD_sf"/>
</dbReference>
<dbReference type="Pfam" id="PF17764">
    <property type="entry name" value="PriA_3primeBD"/>
    <property type="match status" value="1"/>
</dbReference>
<name>A0A9D1J442_9FIRM</name>
<evidence type="ECO:0000313" key="2">
    <source>
        <dbReference type="EMBL" id="HIR60336.1"/>
    </source>
</evidence>
<reference evidence="2" key="1">
    <citation type="submission" date="2020-10" db="EMBL/GenBank/DDBJ databases">
        <authorList>
            <person name="Gilroy R."/>
        </authorList>
    </citation>
    <scope>NUCLEOTIDE SEQUENCE</scope>
    <source>
        <strain evidence="2">CHK189-12415</strain>
    </source>
</reference>
<protein>
    <submittedName>
        <fullName evidence="2">Primosome assembly protein PriA</fullName>
    </submittedName>
</protein>